<evidence type="ECO:0000313" key="2">
    <source>
        <dbReference type="Proteomes" id="UP000184334"/>
    </source>
</evidence>
<dbReference type="InterPro" id="IPR029063">
    <property type="entry name" value="SAM-dependent_MTases_sf"/>
</dbReference>
<protein>
    <submittedName>
        <fullName evidence="1">23S rRNA (Cytosine1962-C5)-methyltransferase</fullName>
    </submittedName>
</protein>
<dbReference type="STRING" id="1122195.SAMN02745164_01820"/>
<dbReference type="PANTHER" id="PTHR42873:SF1">
    <property type="entry name" value="S-ADENOSYLMETHIONINE-DEPENDENT METHYLTRANSFERASE DOMAIN-CONTAINING PROTEIN"/>
    <property type="match status" value="1"/>
</dbReference>
<dbReference type="SUPFAM" id="SSF53335">
    <property type="entry name" value="S-adenosyl-L-methionine-dependent methyltransferases"/>
    <property type="match status" value="1"/>
</dbReference>
<dbReference type="Gene3D" id="3.40.50.150">
    <property type="entry name" value="Vaccinia Virus protein VP39"/>
    <property type="match status" value="1"/>
</dbReference>
<comment type="caution">
    <text evidence="1">The sequence shown here is derived from an EMBL/GenBank/DDBJ whole genome shotgun (WGS) entry which is preliminary data.</text>
</comment>
<dbReference type="Proteomes" id="UP000184334">
    <property type="component" value="Unassembled WGS sequence"/>
</dbReference>
<dbReference type="AlphaFoldDB" id="A0A1M4Z201"/>
<evidence type="ECO:0000313" key="1">
    <source>
        <dbReference type="EMBL" id="SHF12103.1"/>
    </source>
</evidence>
<gene>
    <name evidence="1" type="ORF">SAMN02745164_01820</name>
</gene>
<dbReference type="GO" id="GO:0008168">
    <property type="term" value="F:methyltransferase activity"/>
    <property type="evidence" value="ECO:0007669"/>
    <property type="project" value="UniProtKB-KW"/>
</dbReference>
<dbReference type="EMBL" id="FQUI01000037">
    <property type="protein sequence ID" value="SHF12103.1"/>
    <property type="molecule type" value="Genomic_DNA"/>
</dbReference>
<name>A0A1M4Z201_MARH1</name>
<keyword evidence="2" id="KW-1185">Reference proteome</keyword>
<dbReference type="GO" id="GO:0032259">
    <property type="term" value="P:methylation"/>
    <property type="evidence" value="ECO:0007669"/>
    <property type="project" value="UniProtKB-KW"/>
</dbReference>
<proteinExistence type="predicted"/>
<dbReference type="PANTHER" id="PTHR42873">
    <property type="entry name" value="RIBOSOMAL RNA LARGE SUBUNIT METHYLTRANSFERASE"/>
    <property type="match status" value="1"/>
</dbReference>
<reference evidence="1" key="1">
    <citation type="submission" date="2016-11" db="EMBL/GenBank/DDBJ databases">
        <authorList>
            <person name="Varghese N."/>
            <person name="Submissions S."/>
        </authorList>
    </citation>
    <scope>NUCLEOTIDE SEQUENCE [LARGE SCALE GENOMIC DNA]</scope>
    <source>
        <strain evidence="1">DSM 16785</strain>
    </source>
</reference>
<accession>A0A1M4Z201</accession>
<organism evidence="1 2">
    <name type="scientific">Marinitoga hydrogenitolerans (strain DSM 16785 / JCM 12826 / AT1271)</name>
    <dbReference type="NCBI Taxonomy" id="1122195"/>
    <lineage>
        <taxon>Bacteria</taxon>
        <taxon>Thermotogati</taxon>
        <taxon>Thermotogota</taxon>
        <taxon>Thermotogae</taxon>
        <taxon>Petrotogales</taxon>
        <taxon>Petrotogaceae</taxon>
        <taxon>Marinitoga</taxon>
    </lineage>
</organism>
<sequence length="113" mass="13183">DEANVYFDFVIIDPPSLAKSRSSIKNAIRGYKELNLRAMRTTKNNGLIATASCTQLVYDEEFKKIIFDAAKDNKIFLKQIFRGSQSPDHPVLYNILETEYLKFYIFEIENFKF</sequence>
<feature type="non-terminal residue" evidence="1">
    <location>
        <position position="1"/>
    </location>
</feature>